<dbReference type="SUPFAM" id="SSF46942">
    <property type="entry name" value="Elongation factor TFIIS domain 2"/>
    <property type="match status" value="1"/>
</dbReference>
<evidence type="ECO:0000313" key="4">
    <source>
        <dbReference type="EMBL" id="CEL71345.1"/>
    </source>
</evidence>
<feature type="region of interest" description="Disordered" evidence="1">
    <location>
        <begin position="234"/>
        <end position="253"/>
    </location>
</feature>
<feature type="compositionally biased region" description="Basic and acidic residues" evidence="1">
    <location>
        <begin position="1265"/>
        <end position="1289"/>
    </location>
</feature>
<feature type="compositionally biased region" description="Basic and acidic residues" evidence="1">
    <location>
        <begin position="518"/>
        <end position="530"/>
    </location>
</feature>
<feature type="compositionally biased region" description="Basic and acidic residues" evidence="1">
    <location>
        <begin position="570"/>
        <end position="609"/>
    </location>
</feature>
<feature type="domain" description="TFIIS central" evidence="2">
    <location>
        <begin position="851"/>
        <end position="992"/>
    </location>
</feature>
<evidence type="ECO:0000259" key="2">
    <source>
        <dbReference type="PROSITE" id="PS51321"/>
    </source>
</evidence>
<feature type="compositionally biased region" description="Basic and acidic residues" evidence="1">
    <location>
        <begin position="815"/>
        <end position="830"/>
    </location>
</feature>
<feature type="compositionally biased region" description="Polar residues" evidence="1">
    <location>
        <begin position="745"/>
        <end position="754"/>
    </location>
</feature>
<dbReference type="InterPro" id="IPR036575">
    <property type="entry name" value="TFIIS_cen_dom_sf"/>
</dbReference>
<dbReference type="Gene3D" id="1.10.472.30">
    <property type="entry name" value="Transcription elongation factor S-II, central domain"/>
    <property type="match status" value="1"/>
</dbReference>
<feature type="region of interest" description="Disordered" evidence="1">
    <location>
        <begin position="426"/>
        <end position="461"/>
    </location>
</feature>
<dbReference type="GO" id="GO:0006351">
    <property type="term" value="P:DNA-templated transcription"/>
    <property type="evidence" value="ECO:0007669"/>
    <property type="project" value="InterPro"/>
</dbReference>
<dbReference type="Pfam" id="PF07500">
    <property type="entry name" value="TFIIS_M"/>
    <property type="match status" value="1"/>
</dbReference>
<feature type="compositionally biased region" description="Polar residues" evidence="1">
    <location>
        <begin position="1127"/>
        <end position="1138"/>
    </location>
</feature>
<feature type="compositionally biased region" description="Low complexity" evidence="1">
    <location>
        <begin position="1252"/>
        <end position="1264"/>
    </location>
</feature>
<feature type="region of interest" description="Disordered" evidence="1">
    <location>
        <begin position="516"/>
        <end position="802"/>
    </location>
</feature>
<feature type="compositionally biased region" description="Low complexity" evidence="1">
    <location>
        <begin position="1046"/>
        <end position="1075"/>
    </location>
</feature>
<organism>
    <name type="scientific">Neospora caninum (strain Liverpool)</name>
    <dbReference type="NCBI Taxonomy" id="572307"/>
    <lineage>
        <taxon>Eukaryota</taxon>
        <taxon>Sar</taxon>
        <taxon>Alveolata</taxon>
        <taxon>Apicomplexa</taxon>
        <taxon>Conoidasida</taxon>
        <taxon>Coccidia</taxon>
        <taxon>Eucoccidiorida</taxon>
        <taxon>Eimeriorina</taxon>
        <taxon>Sarcocystidae</taxon>
        <taxon>Neospora</taxon>
    </lineage>
</organism>
<evidence type="ECO:0000256" key="1">
    <source>
        <dbReference type="SAM" id="MobiDB-lite"/>
    </source>
</evidence>
<reference evidence="4" key="3">
    <citation type="journal article" date="2015" name="PLoS ONE">
        <title>Comprehensive Evaluation of Toxoplasma gondii VEG and Neospora caninum LIV Genomes with Tachyzoite Stage Transcriptome and Proteome Defines Novel Transcript Features.</title>
        <authorList>
            <person name="Ramaprasad A."/>
            <person name="Mourier T."/>
            <person name="Naeem R."/>
            <person name="Malas T.B."/>
            <person name="Moussa E."/>
            <person name="Panigrahi A."/>
            <person name="Vermont S.J."/>
            <person name="Otto T.D."/>
            <person name="Wastling J."/>
            <person name="Pain A."/>
        </authorList>
    </citation>
    <scope>NUCLEOTIDE SEQUENCE</scope>
    <source>
        <strain evidence="4">Liverpool</strain>
    </source>
</reference>
<feature type="compositionally biased region" description="Acidic residues" evidence="1">
    <location>
        <begin position="1076"/>
        <end position="1091"/>
    </location>
</feature>
<feature type="compositionally biased region" description="Basic and acidic residues" evidence="1">
    <location>
        <begin position="1191"/>
        <end position="1221"/>
    </location>
</feature>
<feature type="compositionally biased region" description="Low complexity" evidence="1">
    <location>
        <begin position="1"/>
        <end position="11"/>
    </location>
</feature>
<protein>
    <submittedName>
        <fullName evidence="3">Transcription factor S-II central domain-containing protein, putative</fullName>
    </submittedName>
</protein>
<reference evidence="3" key="2">
    <citation type="submission" date="2011-03" db="EMBL/GenBank/DDBJ databases">
        <authorList>
            <person name="Aslett M."/>
        </authorList>
    </citation>
    <scope>NUCLEOTIDE SEQUENCE</scope>
    <source>
        <strain evidence="3">Liverpool</strain>
    </source>
</reference>
<feature type="compositionally biased region" description="Low complexity" evidence="1">
    <location>
        <begin position="856"/>
        <end position="874"/>
    </location>
</feature>
<feature type="region of interest" description="Disordered" evidence="1">
    <location>
        <begin position="1"/>
        <end position="97"/>
    </location>
</feature>
<feature type="compositionally biased region" description="Low complexity" evidence="1">
    <location>
        <begin position="430"/>
        <end position="443"/>
    </location>
</feature>
<feature type="compositionally biased region" description="Low complexity" evidence="1">
    <location>
        <begin position="763"/>
        <end position="776"/>
    </location>
</feature>
<feature type="compositionally biased region" description="Low complexity" evidence="1">
    <location>
        <begin position="656"/>
        <end position="675"/>
    </location>
</feature>
<name>F0JB78_NEOCL</name>
<feature type="compositionally biased region" description="Low complexity" evidence="1">
    <location>
        <begin position="1151"/>
        <end position="1169"/>
    </location>
</feature>
<dbReference type="SMART" id="SM00510">
    <property type="entry name" value="TFS2M"/>
    <property type="match status" value="1"/>
</dbReference>
<dbReference type="EMBL" id="LN714488">
    <property type="protein sequence ID" value="CEL71345.1"/>
    <property type="molecule type" value="Genomic_DNA"/>
</dbReference>
<feature type="region of interest" description="Disordered" evidence="1">
    <location>
        <begin position="1150"/>
        <end position="1236"/>
    </location>
</feature>
<evidence type="ECO:0000313" key="3">
    <source>
        <dbReference type="EMBL" id="CCA30099.1"/>
    </source>
</evidence>
<accession>F0JB78</accession>
<feature type="compositionally biased region" description="Basic and acidic residues" evidence="1">
    <location>
        <begin position="621"/>
        <end position="647"/>
    </location>
</feature>
<proteinExistence type="predicted"/>
<gene>
    <name evidence="4" type="ORF">BN1204_069920</name>
    <name evidence="3" type="ORF">NCLIV_069920</name>
</gene>
<dbReference type="PROSITE" id="PS51321">
    <property type="entry name" value="TFIIS_CENTRAL"/>
    <property type="match status" value="1"/>
</dbReference>
<feature type="compositionally biased region" description="Low complexity" evidence="1">
    <location>
        <begin position="1181"/>
        <end position="1190"/>
    </location>
</feature>
<dbReference type="VEuPathDB" id="ToxoDB:NCLIV_069920"/>
<feature type="region of interest" description="Disordered" evidence="1">
    <location>
        <begin position="1008"/>
        <end position="1138"/>
    </location>
</feature>
<dbReference type="EMBL" id="CADU01000328">
    <property type="protein sequence ID" value="CCA30099.1"/>
    <property type="molecule type" value="Genomic_DNA"/>
</dbReference>
<reference evidence="3" key="1">
    <citation type="submission" date="2011-03" db="EMBL/GenBank/DDBJ databases">
        <title>Comparative genomics and transcriptomics of Neospora caninum and Toxoplasma gondii.</title>
        <authorList>
            <person name="Reid A.J."/>
            <person name="Sohal A."/>
            <person name="Harris D."/>
            <person name="Quail M."/>
            <person name="Sanders M."/>
            <person name="Berriman M."/>
            <person name="Wastling J.M."/>
            <person name="Pain A."/>
        </authorList>
    </citation>
    <scope>NUCLEOTIDE SEQUENCE</scope>
    <source>
        <strain evidence="3">Liverpool</strain>
    </source>
</reference>
<feature type="compositionally biased region" description="Basic and acidic residues" evidence="1">
    <location>
        <begin position="444"/>
        <end position="455"/>
    </location>
</feature>
<feature type="region of interest" description="Disordered" evidence="1">
    <location>
        <begin position="1252"/>
        <end position="1294"/>
    </location>
</feature>
<sequence length="1381" mass="146000">MSAKPPSASSAGGELPSPALAQCTSQQKVHKLLPGHQEAPVLVPDDRPSAAPFAQMEDSEDRDNTRSEGIEVEDLTAPSLDPTSPSSPPSPRELARENECGRTLPVCLFQLAGETFYLHDWVRLKSSGERDWVAQIVAYFPGSDSNGKPSGSEDADGDSGAGGRILCRWGWDPRDLRREACPALPLQSYSRFEVIPAINFCDENPIQSIKAKVRVERYDKWKLRTAFPPLVRCPADDEEEGDKDKFGDSGNARNFDVGTGRGGMPSVLFYRHCHEIETGFHPSLVADVFRFRRISRSAGAGGASPSTAELAAAGADSASPRQSACDANGQHTGKAQIIGLCSEGEGAASKSGGGIRSGDPAVPSYRRYPSVRNPDVRHFVCCHCESTFAPPDDVEPPAWPEAEAGVQVEEERKRAPSRIAASYHPALIPADGADGAASSNAEEAASRRERQEATPKEQSLPELELLSLDAFRNSSGDQPLCVLSPVQLPFVWMRCPAESDFTILCWKCVGKRRKKRDVKSEGRKLDDTAKKLAAHGGVVNRRKRRAESDDEAAGDGLPPGRSLRRGAAQKGEKRVREKEASHAVSRRRTEQREKGVAPDTPRGDEDSRKPKQRPGASEEGDTSRSGDGEGRDADTERHRPTQEDRSDRGRKRRKAASGVALAAAAMAAAEASSDAEMLDDSDADFVAESDASGGGSGSGSAATSEWTRGPKLKRVSRLEGEAGHTEGGSSPSPSLRKVRKDAQANGASTSSTSDPSGARRKSAGASPAAPAWRRPSAGGGLSSAGPARQAGPSDWQAGNHARVERLAEAFRVGIRELEEGPRAPGDDARGGTRAKPSVCSAKGEGSWPPASRDNDAAAGAAASPGAGPGAARSSGGSGATKRESEDAPSKSVLGLRFPTAEACAKAVNAAFAAQHKNLDSRRQKQRFFELLSNLKRENNHELRKKVLTGQISVGRLVTMESAELAPSFVRKEREEERERHFRQAVLLHESPATALARLRKTHKGIEPVVEDPDLLQTSPPTRGLAPPIITVKQPAPGKDRRRRGSAESSLESSSRSESGGSSSSDSSNDSASSDGEGSESDETSSDDESSEESSRGGESPGQSQQVTGEGEASGDCGQLPQAEEVASQENGAGSTGLQEQLASLKRLFSQSASGDSGTGAADALAAAGSEKSVDAGGGAGDTAAVHGVVDTGEKGAGTEKDGSQGSRAGERRVAFSEETHTADGPTGKGIVSKSKKRRHLLARLSSSALRPSSLPRLPELLPHSPRAEENAADRAGNVREGGRKGDRGLVRGGHRLSSSLGVPFDCSSFSPDACKERIRQLLERVPVVGTTPLAGSPGNEEGQAVQAPRSTPLLDYKAVVASMLRYLNVAFDRVTLDLQRR</sequence>
<dbReference type="InterPro" id="IPR003618">
    <property type="entry name" value="TFIIS_cen_dom"/>
</dbReference>
<feature type="compositionally biased region" description="Acidic residues" evidence="1">
    <location>
        <begin position="676"/>
        <end position="687"/>
    </location>
</feature>
<feature type="region of interest" description="Disordered" evidence="1">
    <location>
        <begin position="815"/>
        <end position="894"/>
    </location>
</feature>